<dbReference type="Proteomes" id="UP001222275">
    <property type="component" value="Chromosome"/>
</dbReference>
<dbReference type="EMBL" id="CP102381">
    <property type="protein sequence ID" value="WEJ62463.1"/>
    <property type="molecule type" value="Genomic_DNA"/>
</dbReference>
<proteinExistence type="predicted"/>
<feature type="region of interest" description="Disordered" evidence="1">
    <location>
        <begin position="1"/>
        <end position="36"/>
    </location>
</feature>
<organism evidence="2 3">
    <name type="scientific">Thiomicrorhabdus lithotrophica</name>
    <dbReference type="NCBI Taxonomy" id="2949997"/>
    <lineage>
        <taxon>Bacteria</taxon>
        <taxon>Pseudomonadati</taxon>
        <taxon>Pseudomonadota</taxon>
        <taxon>Gammaproteobacteria</taxon>
        <taxon>Thiotrichales</taxon>
        <taxon>Piscirickettsiaceae</taxon>
        <taxon>Thiomicrorhabdus</taxon>
    </lineage>
</organism>
<evidence type="ECO:0000256" key="1">
    <source>
        <dbReference type="SAM" id="MobiDB-lite"/>
    </source>
</evidence>
<accession>A0ABY8CEA5</accession>
<protein>
    <submittedName>
        <fullName evidence="2">Uncharacterized protein</fullName>
    </submittedName>
</protein>
<evidence type="ECO:0000313" key="2">
    <source>
        <dbReference type="EMBL" id="WEJ62463.1"/>
    </source>
</evidence>
<dbReference type="RefSeq" id="WP_275594721.1">
    <property type="nucleotide sequence ID" value="NZ_CP102381.1"/>
</dbReference>
<evidence type="ECO:0000313" key="3">
    <source>
        <dbReference type="Proteomes" id="UP001222275"/>
    </source>
</evidence>
<name>A0ABY8CEA5_9GAMM</name>
<keyword evidence="3" id="KW-1185">Reference proteome</keyword>
<sequence length="79" mass="9453">MQENNNLKDYKGEQKRESSEMVNRAPERRVESERRDDVRDSAWALRSIRSWITSLIKPRLGVDRRKGRDRRANRLDQAV</sequence>
<reference evidence="2 3" key="1">
    <citation type="submission" date="2022-06" db="EMBL/GenBank/DDBJ databases">
        <title>Thiomicrohabdus sp. nov, an obligately chemolithoautotrophic, sulfur-oxidizing bacterium isolated from beach of Guanyin Mountain. Amoy.</title>
        <authorList>
            <person name="Zhu H."/>
        </authorList>
    </citation>
    <scope>NUCLEOTIDE SEQUENCE [LARGE SCALE GENOMIC DNA]</scope>
    <source>
        <strain evidence="2 3">XGS-01</strain>
    </source>
</reference>
<gene>
    <name evidence="2" type="ORF">NR989_10670</name>
</gene>